<dbReference type="EMBL" id="LAZR01049392">
    <property type="protein sequence ID" value="KKK89756.1"/>
    <property type="molecule type" value="Genomic_DNA"/>
</dbReference>
<name>A0A0F9BZ89_9ZZZZ</name>
<dbReference type="InterPro" id="IPR039447">
    <property type="entry name" value="UreH-like_TM_dom"/>
</dbReference>
<dbReference type="Pfam" id="PF13386">
    <property type="entry name" value="DsbD_2"/>
    <property type="match status" value="1"/>
</dbReference>
<gene>
    <name evidence="3" type="ORF">LCGC14_2729910</name>
</gene>
<keyword evidence="1" id="KW-0812">Transmembrane</keyword>
<sequence>MSERPFVLIDPLFFTLFATGLTVGFGHCIGMCGPIAASFSFNLKEKNKTLPHLFYNSGRLTTYMLLGGVIGAAGSVTKTVSQMAGLQNMVMIAAGMMIVVMGLGMTGYLSRLNIFKDAFYPKGIISKGFSKLRAVQSPFIYYPTGLLLGFLPCGSIYTALLIAARAGMETNSPWEGFFMGVGLMFFFGLGTVPALFLVAKLADLSWLKSREIIYKIGSIFMVLTGIYFVIRGIRF</sequence>
<protein>
    <recommendedName>
        <fullName evidence="2">Urease accessory protein UreH-like transmembrane domain-containing protein</fullName>
    </recommendedName>
</protein>
<proteinExistence type="predicted"/>
<reference evidence="3" key="1">
    <citation type="journal article" date="2015" name="Nature">
        <title>Complex archaea that bridge the gap between prokaryotes and eukaryotes.</title>
        <authorList>
            <person name="Spang A."/>
            <person name="Saw J.H."/>
            <person name="Jorgensen S.L."/>
            <person name="Zaremba-Niedzwiedzka K."/>
            <person name="Martijn J."/>
            <person name="Lind A.E."/>
            <person name="van Eijk R."/>
            <person name="Schleper C."/>
            <person name="Guy L."/>
            <person name="Ettema T.J."/>
        </authorList>
    </citation>
    <scope>NUCLEOTIDE SEQUENCE</scope>
</reference>
<feature type="transmembrane region" description="Helical" evidence="1">
    <location>
        <begin position="89"/>
        <end position="109"/>
    </location>
</feature>
<dbReference type="PANTHER" id="PTHR42208:SF1">
    <property type="entry name" value="HEAVY METAL TRANSPORTER"/>
    <property type="match status" value="1"/>
</dbReference>
<feature type="transmembrane region" description="Helical" evidence="1">
    <location>
        <begin position="139"/>
        <end position="164"/>
    </location>
</feature>
<feature type="transmembrane region" description="Helical" evidence="1">
    <location>
        <begin position="12"/>
        <end position="40"/>
    </location>
</feature>
<dbReference type="PANTHER" id="PTHR42208">
    <property type="entry name" value="HEAVY METAL TRANSPORTER-RELATED"/>
    <property type="match status" value="1"/>
</dbReference>
<feature type="domain" description="Urease accessory protein UreH-like transmembrane" evidence="2">
    <location>
        <begin position="15"/>
        <end position="227"/>
    </location>
</feature>
<evidence type="ECO:0000259" key="2">
    <source>
        <dbReference type="Pfam" id="PF13386"/>
    </source>
</evidence>
<evidence type="ECO:0000313" key="3">
    <source>
        <dbReference type="EMBL" id="KKK89756.1"/>
    </source>
</evidence>
<keyword evidence="1" id="KW-0472">Membrane</keyword>
<accession>A0A0F9BZ89</accession>
<keyword evidence="1" id="KW-1133">Transmembrane helix</keyword>
<organism evidence="3">
    <name type="scientific">marine sediment metagenome</name>
    <dbReference type="NCBI Taxonomy" id="412755"/>
    <lineage>
        <taxon>unclassified sequences</taxon>
        <taxon>metagenomes</taxon>
        <taxon>ecological metagenomes</taxon>
    </lineage>
</organism>
<feature type="transmembrane region" description="Helical" evidence="1">
    <location>
        <begin position="60"/>
        <end position="77"/>
    </location>
</feature>
<feature type="transmembrane region" description="Helical" evidence="1">
    <location>
        <begin position="212"/>
        <end position="230"/>
    </location>
</feature>
<dbReference type="AlphaFoldDB" id="A0A0F9BZ89"/>
<feature type="transmembrane region" description="Helical" evidence="1">
    <location>
        <begin position="176"/>
        <end position="200"/>
    </location>
</feature>
<evidence type="ECO:0000256" key="1">
    <source>
        <dbReference type="SAM" id="Phobius"/>
    </source>
</evidence>
<comment type="caution">
    <text evidence="3">The sequence shown here is derived from an EMBL/GenBank/DDBJ whole genome shotgun (WGS) entry which is preliminary data.</text>
</comment>